<dbReference type="GO" id="GO:0006355">
    <property type="term" value="P:regulation of DNA-templated transcription"/>
    <property type="evidence" value="ECO:0007669"/>
    <property type="project" value="InterPro"/>
</dbReference>
<evidence type="ECO:0000256" key="4">
    <source>
        <dbReference type="ARBA" id="ARBA00022763"/>
    </source>
</evidence>
<sequence length="862" mass="94360">MQSLNATYGSAFIGLIAGAIHSWIIKTMDIGYPPSPPMYDGNILVNEPSSIATQLAHFLRYLVTNFSNADALLKTTWSMNLQTDCNGLIGLIVECFFARRVWIMSNNFFITALIVILACIHFASSLSSTEPDRLRDRPGITTYAITPPVFTVEGFLLVEVTKFPRLIWVTSAGLGSAAAADIIIAGALCYYLLQSRTGFSRTDSLITTLTVYSLTTGLITSVIAFICVVTAFLQFATMPTNYIWLAFFWIMGKCYVNSALAALNSRSSLREKVGPQDGTFLQLSRYRGTASNVPESPIAAEFKQTHSKEQPLPLAVNVHTQTVSKTDYGYMEPCYMILDVETLKRTLPGTRELHLHVLVSSPRKNNSLFPFAKPRPRAYLQDILLLLSEQATPDAPRILVTAVEASVYYIPTSSCAVVYVSKIDSTGQSTAPSPTASLVRALLTFYTDPATRPLAADHLWIQLFARAQAQYLFPNSADYHGKRPLSDVKLCAWWKRVLSRVAVDVDAKTHSKAVIRPYFILPGYSELEAENSLRIATTSSESSVGSTKWVYGHPYSQTDIPLPCVREDNGQRSKNLGDYIPYFNDDPKSRFLDEMAYTTPGDTIKSPARKRSRTASDVANPKNKEAVEDISTQKDDRPSGELGKVTPDEFWERMSFRQECVAGAVTGFFSLGISTASLPKGDASASTASPLAPQPGQVSSQINKRIMTSLLTGVEFSTVERSVRATETLESAIKGLCEGIYTAPNNTTANHVSPPPGLRDSTPEPEGSASSSRPNTLLVPPSTPPRRQKHLPEVSPNPFPEPVASLETYHSHIYGSICVSNSVPTGRSDENKSLNAQKDGAESGGAPHVTVLTARKKKKRTE</sequence>
<gene>
    <name evidence="13" type="ORF">BDQ12DRAFT_664344</name>
</gene>
<feature type="transmembrane region" description="Helical" evidence="11">
    <location>
        <begin position="242"/>
        <end position="263"/>
    </location>
</feature>
<feature type="domain" description="DUF6534" evidence="12">
    <location>
        <begin position="177"/>
        <end position="268"/>
    </location>
</feature>
<evidence type="ECO:0000256" key="9">
    <source>
        <dbReference type="ARBA" id="ARBA00048940"/>
    </source>
</evidence>
<dbReference type="GO" id="GO:0032931">
    <property type="term" value="F:histone H3K56 acetyltransferase activity"/>
    <property type="evidence" value="ECO:0007669"/>
    <property type="project" value="TreeGrafter"/>
</dbReference>
<dbReference type="EMBL" id="ML213596">
    <property type="protein sequence ID" value="TFK40616.1"/>
    <property type="molecule type" value="Genomic_DNA"/>
</dbReference>
<dbReference type="PANTHER" id="PTHR31571">
    <property type="entry name" value="ALTERED INHERITANCE OF MITOCHONDRIA PROTEIN 6"/>
    <property type="match status" value="1"/>
</dbReference>
<dbReference type="GO" id="GO:0006974">
    <property type="term" value="P:DNA damage response"/>
    <property type="evidence" value="ECO:0007669"/>
    <property type="project" value="UniProtKB-KW"/>
</dbReference>
<feature type="transmembrane region" description="Helical" evidence="11">
    <location>
        <begin position="6"/>
        <end position="25"/>
    </location>
</feature>
<dbReference type="AlphaFoldDB" id="A0A5C3M859"/>
<dbReference type="Pfam" id="PF08214">
    <property type="entry name" value="HAT_KAT11"/>
    <property type="match status" value="1"/>
</dbReference>
<feature type="region of interest" description="Disordered" evidence="10">
    <location>
        <begin position="679"/>
        <end position="699"/>
    </location>
</feature>
<reference evidence="13 14" key="1">
    <citation type="journal article" date="2019" name="Nat. Ecol. Evol.">
        <title>Megaphylogeny resolves global patterns of mushroom evolution.</title>
        <authorList>
            <person name="Varga T."/>
            <person name="Krizsan K."/>
            <person name="Foldi C."/>
            <person name="Dima B."/>
            <person name="Sanchez-Garcia M."/>
            <person name="Sanchez-Ramirez S."/>
            <person name="Szollosi G.J."/>
            <person name="Szarkandi J.G."/>
            <person name="Papp V."/>
            <person name="Albert L."/>
            <person name="Andreopoulos W."/>
            <person name="Angelini C."/>
            <person name="Antonin V."/>
            <person name="Barry K.W."/>
            <person name="Bougher N.L."/>
            <person name="Buchanan P."/>
            <person name="Buyck B."/>
            <person name="Bense V."/>
            <person name="Catcheside P."/>
            <person name="Chovatia M."/>
            <person name="Cooper J."/>
            <person name="Damon W."/>
            <person name="Desjardin D."/>
            <person name="Finy P."/>
            <person name="Geml J."/>
            <person name="Haridas S."/>
            <person name="Hughes K."/>
            <person name="Justo A."/>
            <person name="Karasinski D."/>
            <person name="Kautmanova I."/>
            <person name="Kiss B."/>
            <person name="Kocsube S."/>
            <person name="Kotiranta H."/>
            <person name="LaButti K.M."/>
            <person name="Lechner B.E."/>
            <person name="Liimatainen K."/>
            <person name="Lipzen A."/>
            <person name="Lukacs Z."/>
            <person name="Mihaltcheva S."/>
            <person name="Morgado L.N."/>
            <person name="Niskanen T."/>
            <person name="Noordeloos M.E."/>
            <person name="Ohm R.A."/>
            <person name="Ortiz-Santana B."/>
            <person name="Ovrebo C."/>
            <person name="Racz N."/>
            <person name="Riley R."/>
            <person name="Savchenko A."/>
            <person name="Shiryaev A."/>
            <person name="Soop K."/>
            <person name="Spirin V."/>
            <person name="Szebenyi C."/>
            <person name="Tomsovsky M."/>
            <person name="Tulloss R.E."/>
            <person name="Uehling J."/>
            <person name="Grigoriev I.V."/>
            <person name="Vagvolgyi C."/>
            <person name="Papp T."/>
            <person name="Martin F.M."/>
            <person name="Miettinen O."/>
            <person name="Hibbett D.S."/>
            <person name="Nagy L.G."/>
        </authorList>
    </citation>
    <scope>NUCLEOTIDE SEQUENCE [LARGE SCALE GENOMIC DNA]</scope>
    <source>
        <strain evidence="13 14">CBS 166.37</strain>
    </source>
</reference>
<accession>A0A5C3M859</accession>
<keyword evidence="5" id="KW-0007">Acetylation</keyword>
<feature type="transmembrane region" description="Helical" evidence="11">
    <location>
        <begin position="205"/>
        <end position="236"/>
    </location>
</feature>
<evidence type="ECO:0000256" key="8">
    <source>
        <dbReference type="ARBA" id="ARBA00023242"/>
    </source>
</evidence>
<evidence type="ECO:0000259" key="12">
    <source>
        <dbReference type="Pfam" id="PF20152"/>
    </source>
</evidence>
<dbReference type="InterPro" id="IPR045339">
    <property type="entry name" value="DUF6534"/>
</dbReference>
<comment type="subcellular location">
    <subcellularLocation>
        <location evidence="1">Nucleus</location>
    </subcellularLocation>
</comment>
<feature type="compositionally biased region" description="Basic and acidic residues" evidence="10">
    <location>
        <begin position="622"/>
        <end position="639"/>
    </location>
</feature>
<dbReference type="OrthoDB" id="3361892at2759"/>
<evidence type="ECO:0000256" key="3">
    <source>
        <dbReference type="ARBA" id="ARBA00022679"/>
    </source>
</evidence>
<feature type="region of interest" description="Disordered" evidence="10">
    <location>
        <begin position="598"/>
        <end position="645"/>
    </location>
</feature>
<feature type="region of interest" description="Disordered" evidence="10">
    <location>
        <begin position="822"/>
        <end position="862"/>
    </location>
</feature>
<keyword evidence="11" id="KW-0472">Membrane</keyword>
<feature type="transmembrane region" description="Helical" evidence="11">
    <location>
        <begin position="108"/>
        <end position="126"/>
    </location>
</feature>
<dbReference type="Proteomes" id="UP000308652">
    <property type="component" value="Unassembled WGS sequence"/>
</dbReference>
<protein>
    <recommendedName>
        <fullName evidence="2">histone acetyltransferase</fullName>
        <ecNumber evidence="2">2.3.1.48</ecNumber>
    </recommendedName>
</protein>
<dbReference type="InterPro" id="IPR013178">
    <property type="entry name" value="Histone_AcTrfase_Rtt109/CBP"/>
</dbReference>
<dbReference type="EC" id="2.3.1.48" evidence="2"/>
<evidence type="ECO:0000256" key="11">
    <source>
        <dbReference type="SAM" id="Phobius"/>
    </source>
</evidence>
<keyword evidence="14" id="KW-1185">Reference proteome</keyword>
<dbReference type="InterPro" id="IPR016849">
    <property type="entry name" value="Rtt109"/>
</dbReference>
<name>A0A5C3M859_9AGAR</name>
<comment type="catalytic activity">
    <reaction evidence="9">
        <text>L-lysyl-[histone] + acetyl-CoA = N(6)-acetyl-L-lysyl-[histone] + CoA + H(+)</text>
        <dbReference type="Rhea" id="RHEA:21992"/>
        <dbReference type="Rhea" id="RHEA-COMP:9845"/>
        <dbReference type="Rhea" id="RHEA-COMP:11338"/>
        <dbReference type="ChEBI" id="CHEBI:15378"/>
        <dbReference type="ChEBI" id="CHEBI:29969"/>
        <dbReference type="ChEBI" id="CHEBI:57287"/>
        <dbReference type="ChEBI" id="CHEBI:57288"/>
        <dbReference type="ChEBI" id="CHEBI:61930"/>
        <dbReference type="EC" id="2.3.1.48"/>
    </reaction>
    <physiologicalReaction direction="left-to-right" evidence="9">
        <dbReference type="Rhea" id="RHEA:21993"/>
    </physiologicalReaction>
</comment>
<dbReference type="SMART" id="SM01250">
    <property type="entry name" value="KAT11"/>
    <property type="match status" value="1"/>
</dbReference>
<keyword evidence="11" id="KW-1133">Transmembrane helix</keyword>
<feature type="region of interest" description="Disordered" evidence="10">
    <location>
        <begin position="745"/>
        <end position="803"/>
    </location>
</feature>
<feature type="transmembrane region" description="Helical" evidence="11">
    <location>
        <begin position="166"/>
        <end position="193"/>
    </location>
</feature>
<evidence type="ECO:0000256" key="10">
    <source>
        <dbReference type="SAM" id="MobiDB-lite"/>
    </source>
</evidence>
<evidence type="ECO:0000256" key="7">
    <source>
        <dbReference type="ARBA" id="ARBA00023163"/>
    </source>
</evidence>
<dbReference type="PROSITE" id="PS51728">
    <property type="entry name" value="RTT109_HAT"/>
    <property type="match status" value="1"/>
</dbReference>
<dbReference type="InterPro" id="IPR051236">
    <property type="entry name" value="HAT_RTT109-like"/>
</dbReference>
<keyword evidence="8" id="KW-0539">Nucleus</keyword>
<organism evidence="13 14">
    <name type="scientific">Crucibulum laeve</name>
    <dbReference type="NCBI Taxonomy" id="68775"/>
    <lineage>
        <taxon>Eukaryota</taxon>
        <taxon>Fungi</taxon>
        <taxon>Dikarya</taxon>
        <taxon>Basidiomycota</taxon>
        <taxon>Agaricomycotina</taxon>
        <taxon>Agaricomycetes</taxon>
        <taxon>Agaricomycetidae</taxon>
        <taxon>Agaricales</taxon>
        <taxon>Agaricineae</taxon>
        <taxon>Nidulariaceae</taxon>
        <taxon>Crucibulum</taxon>
    </lineage>
</organism>
<evidence type="ECO:0000256" key="1">
    <source>
        <dbReference type="ARBA" id="ARBA00004123"/>
    </source>
</evidence>
<evidence type="ECO:0000256" key="2">
    <source>
        <dbReference type="ARBA" id="ARBA00013184"/>
    </source>
</evidence>
<proteinExistence type="predicted"/>
<dbReference type="STRING" id="68775.A0A5C3M859"/>
<dbReference type="PANTHER" id="PTHR31571:SF2">
    <property type="entry name" value="HISTONE ACETYLTRANSFERASE RTT109"/>
    <property type="match status" value="1"/>
</dbReference>
<dbReference type="GO" id="GO:0005634">
    <property type="term" value="C:nucleus"/>
    <property type="evidence" value="ECO:0007669"/>
    <property type="project" value="UniProtKB-SubCell"/>
</dbReference>
<keyword evidence="4" id="KW-0227">DNA damage</keyword>
<evidence type="ECO:0000256" key="5">
    <source>
        <dbReference type="ARBA" id="ARBA00022990"/>
    </source>
</evidence>
<evidence type="ECO:0000313" key="14">
    <source>
        <dbReference type="Proteomes" id="UP000308652"/>
    </source>
</evidence>
<keyword evidence="3" id="KW-0808">Transferase</keyword>
<keyword evidence="7" id="KW-0804">Transcription</keyword>
<evidence type="ECO:0000256" key="6">
    <source>
        <dbReference type="ARBA" id="ARBA00023015"/>
    </source>
</evidence>
<keyword evidence="6" id="KW-0805">Transcription regulation</keyword>
<dbReference type="Pfam" id="PF20152">
    <property type="entry name" value="DUF6534"/>
    <property type="match status" value="1"/>
</dbReference>
<evidence type="ECO:0000313" key="13">
    <source>
        <dbReference type="EMBL" id="TFK40616.1"/>
    </source>
</evidence>
<keyword evidence="11" id="KW-0812">Transmembrane</keyword>